<organism evidence="1 2">
    <name type="scientific">Elysia crispata</name>
    <name type="common">lettuce slug</name>
    <dbReference type="NCBI Taxonomy" id="231223"/>
    <lineage>
        <taxon>Eukaryota</taxon>
        <taxon>Metazoa</taxon>
        <taxon>Spiralia</taxon>
        <taxon>Lophotrochozoa</taxon>
        <taxon>Mollusca</taxon>
        <taxon>Gastropoda</taxon>
        <taxon>Heterobranchia</taxon>
        <taxon>Euthyneura</taxon>
        <taxon>Panpulmonata</taxon>
        <taxon>Sacoglossa</taxon>
        <taxon>Placobranchoidea</taxon>
        <taxon>Plakobranchidae</taxon>
        <taxon>Elysia</taxon>
    </lineage>
</organism>
<gene>
    <name evidence="1" type="ORF">RRG08_039976</name>
</gene>
<dbReference type="AlphaFoldDB" id="A0AAE0Z829"/>
<dbReference type="EMBL" id="JAWDGP010004442">
    <property type="protein sequence ID" value="KAK3764380.1"/>
    <property type="molecule type" value="Genomic_DNA"/>
</dbReference>
<dbReference type="Proteomes" id="UP001283361">
    <property type="component" value="Unassembled WGS sequence"/>
</dbReference>
<reference evidence="1" key="1">
    <citation type="journal article" date="2023" name="G3 (Bethesda)">
        <title>A reference genome for the long-term kleptoplast-retaining sea slug Elysia crispata morphotype clarki.</title>
        <authorList>
            <person name="Eastman K.E."/>
            <person name="Pendleton A.L."/>
            <person name="Shaikh M.A."/>
            <person name="Suttiyut T."/>
            <person name="Ogas R."/>
            <person name="Tomko P."/>
            <person name="Gavelis G."/>
            <person name="Widhalm J.R."/>
            <person name="Wisecaver J.H."/>
        </authorList>
    </citation>
    <scope>NUCLEOTIDE SEQUENCE</scope>
    <source>
        <strain evidence="1">ECLA1</strain>
    </source>
</reference>
<keyword evidence="2" id="KW-1185">Reference proteome</keyword>
<comment type="caution">
    <text evidence="1">The sequence shown here is derived from an EMBL/GenBank/DDBJ whole genome shotgun (WGS) entry which is preliminary data.</text>
</comment>
<accession>A0AAE0Z829</accession>
<evidence type="ECO:0000313" key="1">
    <source>
        <dbReference type="EMBL" id="KAK3764380.1"/>
    </source>
</evidence>
<evidence type="ECO:0000313" key="2">
    <source>
        <dbReference type="Proteomes" id="UP001283361"/>
    </source>
</evidence>
<name>A0AAE0Z829_9GAST</name>
<sequence length="109" mass="11592">MSPDQPSSLAKPYAPPAPSISVSDVLLTHLFCPENRKYIASLELVPSPWIRWAAQDDGHGSTVRLGSGHSIRRGCLGAECRTSCTTAHLDGLVFSMASSLSPNGLLMIS</sequence>
<proteinExistence type="predicted"/>
<protein>
    <submittedName>
        <fullName evidence="1">Uncharacterized protein</fullName>
    </submittedName>
</protein>